<feature type="transmembrane region" description="Helical" evidence="1">
    <location>
        <begin position="271"/>
        <end position="290"/>
    </location>
</feature>
<proteinExistence type="predicted"/>
<dbReference type="PANTHER" id="PTHR43685">
    <property type="entry name" value="GLYCOSYLTRANSFERASE"/>
    <property type="match status" value="1"/>
</dbReference>
<evidence type="ECO:0000313" key="3">
    <source>
        <dbReference type="EMBL" id="PJG82213.1"/>
    </source>
</evidence>
<feature type="domain" description="Glycosyltransferase 2-like" evidence="2">
    <location>
        <begin position="3"/>
        <end position="128"/>
    </location>
</feature>
<gene>
    <name evidence="3" type="ORF">CVP04_10140</name>
</gene>
<sequence length="294" mass="32944">MFSIIVPSYNRKTEIPPLLDSLTKQTDLRFEVIIVDDCSAEPVDAEQHYPFSVTVIRNAQNQGAAQSRNIGASNARYDWLLFLDDDDRFAETKCAELAQAIEANPTANFIYHPAQCTMVNEGFGYITRPYSNPADLTLDNMLSANKIGGMPMIGVKKAFFFAIGGLSRELKSLEDYEFVLKAVSATDFNPIYVPTPLTHCSFHTKRASVSTNTTNTQSAITEIEKNYVRSAQQRKNFALNAQYMLAYPNIMNLSRRAAKYYFAMFKLSGNLKSLIIAIITLISPSLAINLKRFI</sequence>
<dbReference type="OrthoDB" id="9801954at2"/>
<keyword evidence="1" id="KW-0472">Membrane</keyword>
<evidence type="ECO:0000256" key="1">
    <source>
        <dbReference type="SAM" id="Phobius"/>
    </source>
</evidence>
<dbReference type="InterPro" id="IPR029044">
    <property type="entry name" value="Nucleotide-diphossugar_trans"/>
</dbReference>
<dbReference type="PANTHER" id="PTHR43685:SF12">
    <property type="entry name" value="GLYCOSYL TRANSFERASE FAMILY 2"/>
    <property type="match status" value="1"/>
</dbReference>
<dbReference type="RefSeq" id="WP_100297395.1">
    <property type="nucleotide sequence ID" value="NZ_PHGZ01000025.1"/>
</dbReference>
<keyword evidence="3" id="KW-0808">Transferase</keyword>
<dbReference type="GO" id="GO:0016740">
    <property type="term" value="F:transferase activity"/>
    <property type="evidence" value="ECO:0007669"/>
    <property type="project" value="UniProtKB-KW"/>
</dbReference>
<evidence type="ECO:0000313" key="4">
    <source>
        <dbReference type="Proteomes" id="UP000230282"/>
    </source>
</evidence>
<accession>A0A2M8RTJ3</accession>
<dbReference type="Pfam" id="PF00535">
    <property type="entry name" value="Glycos_transf_2"/>
    <property type="match status" value="1"/>
</dbReference>
<dbReference type="SUPFAM" id="SSF53448">
    <property type="entry name" value="Nucleotide-diphospho-sugar transferases"/>
    <property type="match status" value="1"/>
</dbReference>
<dbReference type="Proteomes" id="UP000230282">
    <property type="component" value="Unassembled WGS sequence"/>
</dbReference>
<dbReference type="CDD" id="cd00761">
    <property type="entry name" value="Glyco_tranf_GTA_type"/>
    <property type="match status" value="1"/>
</dbReference>
<organism evidence="3 4">
    <name type="scientific">Caviibacterium pharyngocola</name>
    <dbReference type="NCBI Taxonomy" id="28159"/>
    <lineage>
        <taxon>Bacteria</taxon>
        <taxon>Pseudomonadati</taxon>
        <taxon>Pseudomonadota</taxon>
        <taxon>Gammaproteobacteria</taxon>
        <taxon>Pasteurellales</taxon>
        <taxon>Pasteurellaceae</taxon>
        <taxon>Caviibacterium</taxon>
    </lineage>
</organism>
<comment type="caution">
    <text evidence="3">The sequence shown here is derived from an EMBL/GenBank/DDBJ whole genome shotgun (WGS) entry which is preliminary data.</text>
</comment>
<dbReference type="EMBL" id="PHGZ01000025">
    <property type="protein sequence ID" value="PJG82213.1"/>
    <property type="molecule type" value="Genomic_DNA"/>
</dbReference>
<reference evidence="3 4" key="1">
    <citation type="submission" date="2017-11" db="EMBL/GenBank/DDBJ databases">
        <title>Reclassification of Bisgaard taxon 5 as Caviibacterium pharyngocola gen. nov., sp. nov.</title>
        <authorList>
            <person name="Christensen H."/>
        </authorList>
    </citation>
    <scope>NUCLEOTIDE SEQUENCE [LARGE SCALE GENOMIC DNA]</scope>
    <source>
        <strain evidence="3 4">7_3</strain>
    </source>
</reference>
<keyword evidence="1" id="KW-1133">Transmembrane helix</keyword>
<dbReference type="Gene3D" id="3.90.550.10">
    <property type="entry name" value="Spore Coat Polysaccharide Biosynthesis Protein SpsA, Chain A"/>
    <property type="match status" value="1"/>
</dbReference>
<keyword evidence="1" id="KW-0812">Transmembrane</keyword>
<protein>
    <submittedName>
        <fullName evidence="3">Glycosyltransferase</fullName>
    </submittedName>
</protein>
<dbReference type="AlphaFoldDB" id="A0A2M8RTJ3"/>
<evidence type="ECO:0000259" key="2">
    <source>
        <dbReference type="Pfam" id="PF00535"/>
    </source>
</evidence>
<dbReference type="InterPro" id="IPR001173">
    <property type="entry name" value="Glyco_trans_2-like"/>
</dbReference>
<keyword evidence="4" id="KW-1185">Reference proteome</keyword>
<name>A0A2M8RTJ3_9PAST</name>
<dbReference type="InterPro" id="IPR050834">
    <property type="entry name" value="Glycosyltransf_2"/>
</dbReference>